<dbReference type="AlphaFoldDB" id="A0A8K0R6Y5"/>
<comment type="caution">
    <text evidence="1">The sequence shown here is derived from an EMBL/GenBank/DDBJ whole genome shotgun (WGS) entry which is preliminary data.</text>
</comment>
<keyword evidence="2" id="KW-1185">Reference proteome</keyword>
<reference evidence="1" key="1">
    <citation type="journal article" date="2021" name="Nat. Commun.">
        <title>Genetic determinants of endophytism in the Arabidopsis root mycobiome.</title>
        <authorList>
            <person name="Mesny F."/>
            <person name="Miyauchi S."/>
            <person name="Thiergart T."/>
            <person name="Pickel B."/>
            <person name="Atanasova L."/>
            <person name="Karlsson M."/>
            <person name="Huettel B."/>
            <person name="Barry K.W."/>
            <person name="Haridas S."/>
            <person name="Chen C."/>
            <person name="Bauer D."/>
            <person name="Andreopoulos W."/>
            <person name="Pangilinan J."/>
            <person name="LaButti K."/>
            <person name="Riley R."/>
            <person name="Lipzen A."/>
            <person name="Clum A."/>
            <person name="Drula E."/>
            <person name="Henrissat B."/>
            <person name="Kohler A."/>
            <person name="Grigoriev I.V."/>
            <person name="Martin F.M."/>
            <person name="Hacquard S."/>
        </authorList>
    </citation>
    <scope>NUCLEOTIDE SEQUENCE</scope>
    <source>
        <strain evidence="1">MPI-SDFR-AT-0120</strain>
    </source>
</reference>
<sequence length="329" mass="37785">VLTPLKDNQLPEPQEGAPLFLPADGDRLWYLGFLQPWNDFNEQVIKFWKSNKCRAAFAELNDEYVLPPRNARISFLNTATGAEKLESFFQRHVLDVVENVWNKMLETKTMQRAGVPQAMHAFGPEHDDLGNAELEWKPTFVFKADMGDGDEDDDLETRLLGHVEYLGGRDDALVIALDNVKRNRWGSFRCVVGEIAQYMLMSSTRYAFLVSASEITFLKFDVIQKTQYNVPAGQDPVDLFHEPWLLYSEPIKFEDVLEEEDEQDTMDKDSDDEENPVKTVSVKMALLYLLYCSTKKGWELPADTGRSLNYFAKTKAGEGWKPVFSWMKK</sequence>
<evidence type="ECO:0000313" key="2">
    <source>
        <dbReference type="Proteomes" id="UP000813461"/>
    </source>
</evidence>
<feature type="non-terminal residue" evidence="1">
    <location>
        <position position="329"/>
    </location>
</feature>
<dbReference type="EMBL" id="JAGMVJ010000011">
    <property type="protein sequence ID" value="KAH7086525.1"/>
    <property type="molecule type" value="Genomic_DNA"/>
</dbReference>
<gene>
    <name evidence="1" type="ORF">FB567DRAFT_444384</name>
</gene>
<protein>
    <submittedName>
        <fullName evidence="1">Uncharacterized protein</fullName>
    </submittedName>
</protein>
<dbReference type="Proteomes" id="UP000813461">
    <property type="component" value="Unassembled WGS sequence"/>
</dbReference>
<organism evidence="1 2">
    <name type="scientific">Paraphoma chrysanthemicola</name>
    <dbReference type="NCBI Taxonomy" id="798071"/>
    <lineage>
        <taxon>Eukaryota</taxon>
        <taxon>Fungi</taxon>
        <taxon>Dikarya</taxon>
        <taxon>Ascomycota</taxon>
        <taxon>Pezizomycotina</taxon>
        <taxon>Dothideomycetes</taxon>
        <taxon>Pleosporomycetidae</taxon>
        <taxon>Pleosporales</taxon>
        <taxon>Pleosporineae</taxon>
        <taxon>Phaeosphaeriaceae</taxon>
        <taxon>Paraphoma</taxon>
    </lineage>
</organism>
<evidence type="ECO:0000313" key="1">
    <source>
        <dbReference type="EMBL" id="KAH7086525.1"/>
    </source>
</evidence>
<name>A0A8K0R6Y5_9PLEO</name>
<proteinExistence type="predicted"/>
<accession>A0A8K0R6Y5</accession>
<dbReference type="OrthoDB" id="3792603at2759"/>